<reference evidence="1" key="1">
    <citation type="submission" date="2022-08" db="EMBL/GenBank/DDBJ databases">
        <authorList>
            <consortium name="DOE Joint Genome Institute"/>
            <person name="Min B."/>
            <person name="Riley R."/>
            <person name="Sierra-Patev S."/>
            <person name="Naranjo-Ortiz M."/>
            <person name="Looney B."/>
            <person name="Konkel Z."/>
            <person name="Slot J.C."/>
            <person name="Sakamoto Y."/>
            <person name="Steenwyk J.L."/>
            <person name="Rokas A."/>
            <person name="Carro J."/>
            <person name="Camarero S."/>
            <person name="Ferreira P."/>
            <person name="Molpeceres G."/>
            <person name="Ruiz-Duenas F.J."/>
            <person name="Serrano A."/>
            <person name="Henrissat B."/>
            <person name="Drula E."/>
            <person name="Hughes K.W."/>
            <person name="Mata J.L."/>
            <person name="Ishikawa N.K."/>
            <person name="Vargas-Isla R."/>
            <person name="Ushijima S."/>
            <person name="Smith C.A."/>
            <person name="Ahrendt S."/>
            <person name="Andreopoulos W."/>
            <person name="He G."/>
            <person name="Labutti K."/>
            <person name="Lipzen A."/>
            <person name="Ng V."/>
            <person name="Sandor L."/>
            <person name="Barry K."/>
            <person name="Martinez A.T."/>
            <person name="Xiao Y."/>
            <person name="Gibbons J.G."/>
            <person name="Terashima K."/>
            <person name="Hibbett D.S."/>
            <person name="Grigoriev I.V."/>
        </authorList>
    </citation>
    <scope>NUCLEOTIDE SEQUENCE</scope>
    <source>
        <strain evidence="1">TFB9207</strain>
    </source>
</reference>
<dbReference type="EMBL" id="MU806578">
    <property type="protein sequence ID" value="KAJ3834123.1"/>
    <property type="molecule type" value="Genomic_DNA"/>
</dbReference>
<dbReference type="AlphaFoldDB" id="A0AA38P0N8"/>
<gene>
    <name evidence="1" type="ORF">F5878DRAFT_373750</name>
</gene>
<dbReference type="Proteomes" id="UP001163846">
    <property type="component" value="Unassembled WGS sequence"/>
</dbReference>
<comment type="caution">
    <text evidence="1">The sequence shown here is derived from an EMBL/GenBank/DDBJ whole genome shotgun (WGS) entry which is preliminary data.</text>
</comment>
<proteinExistence type="predicted"/>
<keyword evidence="2" id="KW-1185">Reference proteome</keyword>
<evidence type="ECO:0008006" key="3">
    <source>
        <dbReference type="Google" id="ProtNLM"/>
    </source>
</evidence>
<accession>A0AA38P0N8</accession>
<protein>
    <recommendedName>
        <fullName evidence="3">BTB domain-containing protein</fullName>
    </recommendedName>
</protein>
<name>A0AA38P0N8_9AGAR</name>
<sequence>MASAPTTIIVPNLPDPSESVGQQCWQYHPSFDSPAADVVLCASDDVMYRVPSYTLRTTSGFFRAMFTLPQPNSSLYRVERPRALYKESHDIFIPTHVPSDILTLFLKLISGMQIDTPLHEWGCLSTPSSSAQSKSQESSYSCFDTISRLLNLVESWDAPGPLSYLRLGLRNPELVKRDPFKVFSIASHFGWEYERNWAAQHSLMIDSMSFDSDTDIRHTLECMSSRDLLYLLKLRYKRKEEFEALLDDPDRFSIGNAEEIVCPRCYEALVDNGTWRALKEAMVIELERRPLGDSILGCNVAGMGGDCSSGGILTWPEADACFKATCRTKGCGSLNYDERTTLKLIQSCIDDLPWDV</sequence>
<organism evidence="1 2">
    <name type="scientific">Lentinula raphanica</name>
    <dbReference type="NCBI Taxonomy" id="153919"/>
    <lineage>
        <taxon>Eukaryota</taxon>
        <taxon>Fungi</taxon>
        <taxon>Dikarya</taxon>
        <taxon>Basidiomycota</taxon>
        <taxon>Agaricomycotina</taxon>
        <taxon>Agaricomycetes</taxon>
        <taxon>Agaricomycetidae</taxon>
        <taxon>Agaricales</taxon>
        <taxon>Marasmiineae</taxon>
        <taxon>Omphalotaceae</taxon>
        <taxon>Lentinula</taxon>
    </lineage>
</organism>
<evidence type="ECO:0000313" key="1">
    <source>
        <dbReference type="EMBL" id="KAJ3834123.1"/>
    </source>
</evidence>
<evidence type="ECO:0000313" key="2">
    <source>
        <dbReference type="Proteomes" id="UP001163846"/>
    </source>
</evidence>